<reference evidence="3" key="1">
    <citation type="submission" date="2018-05" db="EMBL/GenBank/DDBJ databases">
        <title>Draft genome of Mucuna pruriens seed.</title>
        <authorList>
            <person name="Nnadi N.E."/>
            <person name="Vos R."/>
            <person name="Hasami M.H."/>
            <person name="Devisetty U.K."/>
            <person name="Aguiy J.C."/>
        </authorList>
    </citation>
    <scope>NUCLEOTIDE SEQUENCE [LARGE SCALE GENOMIC DNA]</scope>
    <source>
        <strain evidence="3">JCA_2017</strain>
    </source>
</reference>
<organism evidence="3 4">
    <name type="scientific">Mucuna pruriens</name>
    <name type="common">Velvet bean</name>
    <name type="synonym">Dolichos pruriens</name>
    <dbReference type="NCBI Taxonomy" id="157652"/>
    <lineage>
        <taxon>Eukaryota</taxon>
        <taxon>Viridiplantae</taxon>
        <taxon>Streptophyta</taxon>
        <taxon>Embryophyta</taxon>
        <taxon>Tracheophyta</taxon>
        <taxon>Spermatophyta</taxon>
        <taxon>Magnoliopsida</taxon>
        <taxon>eudicotyledons</taxon>
        <taxon>Gunneridae</taxon>
        <taxon>Pentapetalae</taxon>
        <taxon>rosids</taxon>
        <taxon>fabids</taxon>
        <taxon>Fabales</taxon>
        <taxon>Fabaceae</taxon>
        <taxon>Papilionoideae</taxon>
        <taxon>50 kb inversion clade</taxon>
        <taxon>NPAAA clade</taxon>
        <taxon>indigoferoid/millettioid clade</taxon>
        <taxon>Phaseoleae</taxon>
        <taxon>Mucuna</taxon>
    </lineage>
</organism>
<evidence type="ECO:0000256" key="1">
    <source>
        <dbReference type="SAM" id="MobiDB-lite"/>
    </source>
</evidence>
<feature type="region of interest" description="Disordered" evidence="1">
    <location>
        <begin position="91"/>
        <end position="127"/>
    </location>
</feature>
<dbReference type="InterPro" id="IPR056924">
    <property type="entry name" value="SH3_Tf2-1"/>
</dbReference>
<dbReference type="EMBL" id="QJKJ01000811">
    <property type="protein sequence ID" value="RDY10603.1"/>
    <property type="molecule type" value="Genomic_DNA"/>
</dbReference>
<feature type="non-terminal residue" evidence="3">
    <location>
        <position position="1"/>
    </location>
</feature>
<feature type="domain" description="Tf2-1-like SH3-like" evidence="2">
    <location>
        <begin position="35"/>
        <end position="82"/>
    </location>
</feature>
<dbReference type="Pfam" id="PF24626">
    <property type="entry name" value="SH3_Tf2-1"/>
    <property type="match status" value="1"/>
</dbReference>
<proteinExistence type="predicted"/>
<gene>
    <name evidence="3" type="ORF">CR513_04848</name>
</gene>
<evidence type="ECO:0000259" key="2">
    <source>
        <dbReference type="Pfam" id="PF24626"/>
    </source>
</evidence>
<accession>A0A371I6D0</accession>
<sequence>MVSLHDRARVFIEKRGKRYAKRVNKDKEGRDFVEGNLVWFHPHMERFPHLMKSKLLPQGIRPFRILKKINDNTYILDMPQDYGMDNLNLKTNSLQEGESNTDQGGQDKPVKNVSQTLGESLQEPLTKGRLKKLKAEVKRNMELLRGQGVSKEGSY</sequence>
<dbReference type="Proteomes" id="UP000257109">
    <property type="component" value="Unassembled WGS sequence"/>
</dbReference>
<feature type="compositionally biased region" description="Polar residues" evidence="1">
    <location>
        <begin position="91"/>
        <end position="104"/>
    </location>
</feature>
<name>A0A371I6D0_MUCPR</name>
<evidence type="ECO:0000313" key="3">
    <source>
        <dbReference type="EMBL" id="RDY10603.1"/>
    </source>
</evidence>
<keyword evidence="4" id="KW-1185">Reference proteome</keyword>
<comment type="caution">
    <text evidence="3">The sequence shown here is derived from an EMBL/GenBank/DDBJ whole genome shotgun (WGS) entry which is preliminary data.</text>
</comment>
<dbReference type="OrthoDB" id="1935586at2759"/>
<protein>
    <recommendedName>
        <fullName evidence="2">Tf2-1-like SH3-like domain-containing protein</fullName>
    </recommendedName>
</protein>
<dbReference type="AlphaFoldDB" id="A0A371I6D0"/>
<evidence type="ECO:0000313" key="4">
    <source>
        <dbReference type="Proteomes" id="UP000257109"/>
    </source>
</evidence>